<feature type="region of interest" description="Disordered" evidence="2">
    <location>
        <begin position="137"/>
        <end position="169"/>
    </location>
</feature>
<dbReference type="GO" id="GO:0051607">
    <property type="term" value="P:defense response to virus"/>
    <property type="evidence" value="ECO:0007669"/>
    <property type="project" value="UniProtKB-KW"/>
</dbReference>
<feature type="non-terminal residue" evidence="4">
    <location>
        <position position="371"/>
    </location>
</feature>
<dbReference type="AlphaFoldDB" id="A0A2T2WJ86"/>
<evidence type="ECO:0000259" key="3">
    <source>
        <dbReference type="Pfam" id="PF03787"/>
    </source>
</evidence>
<sequence>MIALDRTLATDSESVYTLVPLMVRTLSPLHQGTFNETIRGTRLNGYKENFSPIRTVEWYDETSGWMEIPVVSGNSLRGRLRRYTAQILFRRLIRYGNPNHPSVALVHKLLDPNVLLTDKEREILKLFLSGGTLKAKKSEDSSATTEESSANTPAATRPDASETPAANTPQMVWALREPLDRTQLEYLFPMLPLFGYANGDIKMRPGALAVTDLIPLFTETASLLRQWDGVGALIHPSQATPSWNKLLESRNQKWPVTAVVRSDPMNGRATSLADANAVDEDKAKTQMFVMNEYVPPGQTLLGGLYVHDSLTAVERGLLYTALDTLMADGFLGGGRSRGYGHVQWSPQPIAKACDDQAAWEAHVQRNVPAML</sequence>
<keyword evidence="1" id="KW-0051">Antiviral defense</keyword>
<dbReference type="Pfam" id="PF03787">
    <property type="entry name" value="RAMPs"/>
    <property type="match status" value="1"/>
</dbReference>
<feature type="compositionally biased region" description="Low complexity" evidence="2">
    <location>
        <begin position="141"/>
        <end position="156"/>
    </location>
</feature>
<comment type="caution">
    <text evidence="4">The sequence shown here is derived from an EMBL/GenBank/DDBJ whole genome shotgun (WGS) entry which is preliminary data.</text>
</comment>
<protein>
    <recommendedName>
        <fullName evidence="3">CRISPR type III-associated protein domain-containing protein</fullName>
    </recommendedName>
</protein>
<dbReference type="Proteomes" id="UP000242699">
    <property type="component" value="Unassembled WGS sequence"/>
</dbReference>
<gene>
    <name evidence="4" type="ORF">C7B43_20850</name>
</gene>
<accession>A0A2T2WJ86</accession>
<reference evidence="4 5" key="1">
    <citation type="journal article" date="2014" name="BMC Genomics">
        <title>Comparison of environmental and isolate Sulfobacillus genomes reveals diverse carbon, sulfur, nitrogen, and hydrogen metabolisms.</title>
        <authorList>
            <person name="Justice N.B."/>
            <person name="Norman A."/>
            <person name="Brown C.T."/>
            <person name="Singh A."/>
            <person name="Thomas B.C."/>
            <person name="Banfield J.F."/>
        </authorList>
    </citation>
    <scope>NUCLEOTIDE SEQUENCE [LARGE SCALE GENOMIC DNA]</scope>
    <source>
        <strain evidence="4">AMDSBA1</strain>
    </source>
</reference>
<evidence type="ECO:0000313" key="5">
    <source>
        <dbReference type="Proteomes" id="UP000242699"/>
    </source>
</evidence>
<evidence type="ECO:0000256" key="2">
    <source>
        <dbReference type="SAM" id="MobiDB-lite"/>
    </source>
</evidence>
<evidence type="ECO:0000313" key="4">
    <source>
        <dbReference type="EMBL" id="PSR22285.1"/>
    </source>
</evidence>
<organism evidence="4 5">
    <name type="scientific">Sulfobacillus benefaciens</name>
    <dbReference type="NCBI Taxonomy" id="453960"/>
    <lineage>
        <taxon>Bacteria</taxon>
        <taxon>Bacillati</taxon>
        <taxon>Bacillota</taxon>
        <taxon>Clostridia</taxon>
        <taxon>Eubacteriales</taxon>
        <taxon>Clostridiales Family XVII. Incertae Sedis</taxon>
        <taxon>Sulfobacillus</taxon>
    </lineage>
</organism>
<evidence type="ECO:0000256" key="1">
    <source>
        <dbReference type="ARBA" id="ARBA00023118"/>
    </source>
</evidence>
<dbReference type="EMBL" id="PXYT01000114">
    <property type="protein sequence ID" value="PSR22285.1"/>
    <property type="molecule type" value="Genomic_DNA"/>
</dbReference>
<dbReference type="InterPro" id="IPR005537">
    <property type="entry name" value="RAMP_III_fam"/>
</dbReference>
<feature type="domain" description="CRISPR type III-associated protein" evidence="3">
    <location>
        <begin position="65"/>
        <end position="342"/>
    </location>
</feature>
<name>A0A2T2WJ86_9FIRM</name>
<proteinExistence type="predicted"/>